<protein>
    <submittedName>
        <fullName evidence="2">Uncharacterized protein</fullName>
    </submittedName>
</protein>
<feature type="compositionally biased region" description="Low complexity" evidence="1">
    <location>
        <begin position="355"/>
        <end position="378"/>
    </location>
</feature>
<feature type="compositionally biased region" description="Low complexity" evidence="1">
    <location>
        <begin position="44"/>
        <end position="56"/>
    </location>
</feature>
<feature type="region of interest" description="Disordered" evidence="1">
    <location>
        <begin position="1"/>
        <end position="62"/>
    </location>
</feature>
<feature type="region of interest" description="Disordered" evidence="1">
    <location>
        <begin position="266"/>
        <end position="382"/>
    </location>
</feature>
<name>A0A7S4VA45_9DINO</name>
<feature type="region of interest" description="Disordered" evidence="1">
    <location>
        <begin position="446"/>
        <end position="480"/>
    </location>
</feature>
<feature type="region of interest" description="Disordered" evidence="1">
    <location>
        <begin position="83"/>
        <end position="140"/>
    </location>
</feature>
<sequence>MAASALTALPGGRLCQPRAFSSERTRQMAPTRANGFSARPPDGAASPSQPRPAQACGGSGAVGGGSAVVASKAAAGPLAMWAPAVETPPPRTPDHPRSLGQAPADSWSAPSPRSLAPTGASEAMTASASSVPSCGSGPTPAPAPANLARACACGHVFAEDALYCQRCGLRRPEVGFRILCNGRSLKGPWTDGQADLGGSGSTTPRAPVAAPQGGADLASAQEMVLLLRETLFALCEQLRLVQRTNDLLEERCARYCLDLSRLSGPAAASEAPAPTAAEPVPGAAPSAAMGAGAAGEAPAPPQLASGGAASAWRGAPALPQLASGGTPSALQEAPQPAGGGASGAPREAPAPPQPASARASLPTQEAAPASQRAAQAVAKTSPKAVKAVKIHAECCSETSDGAVSKVSELFEPNSAEEVRTMIQQLRRSPQSCGCFGAAGEEEEEECASLDSSARISVSKPDGRSSETSQVASAADVRGRGKTVTRRIPLGLADGQALRRLTLFAGTRRASQATGVASSDQPAG</sequence>
<organism evidence="2">
    <name type="scientific">Alexandrium monilatum</name>
    <dbReference type="NCBI Taxonomy" id="311494"/>
    <lineage>
        <taxon>Eukaryota</taxon>
        <taxon>Sar</taxon>
        <taxon>Alveolata</taxon>
        <taxon>Dinophyceae</taxon>
        <taxon>Gonyaulacales</taxon>
        <taxon>Pyrocystaceae</taxon>
        <taxon>Alexandrium</taxon>
    </lineage>
</organism>
<accession>A0A7S4VA45</accession>
<feature type="compositionally biased region" description="Low complexity" evidence="1">
    <location>
        <begin position="266"/>
        <end position="319"/>
    </location>
</feature>
<gene>
    <name evidence="2" type="ORF">AMON00008_LOCUS44555</name>
</gene>
<feature type="compositionally biased region" description="Polar residues" evidence="1">
    <location>
        <begin position="124"/>
        <end position="133"/>
    </location>
</feature>
<feature type="region of interest" description="Disordered" evidence="1">
    <location>
        <begin position="190"/>
        <end position="210"/>
    </location>
</feature>
<dbReference type="AlphaFoldDB" id="A0A7S4VA45"/>
<dbReference type="EMBL" id="HBNR01063142">
    <property type="protein sequence ID" value="CAE4633557.1"/>
    <property type="molecule type" value="Transcribed_RNA"/>
</dbReference>
<proteinExistence type="predicted"/>
<reference evidence="2" key="1">
    <citation type="submission" date="2021-01" db="EMBL/GenBank/DDBJ databases">
        <authorList>
            <person name="Corre E."/>
            <person name="Pelletier E."/>
            <person name="Niang G."/>
            <person name="Scheremetjew M."/>
            <person name="Finn R."/>
            <person name="Kale V."/>
            <person name="Holt S."/>
            <person name="Cochrane G."/>
            <person name="Meng A."/>
            <person name="Brown T."/>
            <person name="Cohen L."/>
        </authorList>
    </citation>
    <scope>NUCLEOTIDE SEQUENCE</scope>
    <source>
        <strain evidence="2">CCMP3105</strain>
    </source>
</reference>
<evidence type="ECO:0000256" key="1">
    <source>
        <dbReference type="SAM" id="MobiDB-lite"/>
    </source>
</evidence>
<evidence type="ECO:0000313" key="2">
    <source>
        <dbReference type="EMBL" id="CAE4633557.1"/>
    </source>
</evidence>